<gene>
    <name evidence="2" type="ORF">ACFORO_15950</name>
</gene>
<evidence type="ECO:0000313" key="2">
    <source>
        <dbReference type="EMBL" id="MFC3511668.1"/>
    </source>
</evidence>
<keyword evidence="1" id="KW-0472">Membrane</keyword>
<dbReference type="EMBL" id="JBHRWI010000020">
    <property type="protein sequence ID" value="MFC3511668.1"/>
    <property type="molecule type" value="Genomic_DNA"/>
</dbReference>
<sequence length="172" mass="18498">MHFDPLTIVIYVVIVALVLYRVVYRQLRGTLLTRKRLLVMPVILMVVGVYTANTAVHNVTTKELLLLGVDILLLAVLGALRSATTTLSAREGTTFVKGTPLTLVLWLTTIGVRVGFSFIGAALGVSTTVSSSTIMLTLGVSIAVQNAFTYQRIQKLGLPLSDQTPTGINSGR</sequence>
<keyword evidence="1" id="KW-1133">Transmembrane helix</keyword>
<keyword evidence="1" id="KW-0812">Transmembrane</keyword>
<evidence type="ECO:0000256" key="1">
    <source>
        <dbReference type="SAM" id="Phobius"/>
    </source>
</evidence>
<name>A0ABV7QEB4_9PSEU</name>
<protein>
    <recommendedName>
        <fullName evidence="4">DUF1453 domain-containing protein</fullName>
    </recommendedName>
</protein>
<dbReference type="Proteomes" id="UP001595764">
    <property type="component" value="Unassembled WGS sequence"/>
</dbReference>
<feature type="transmembrane region" description="Helical" evidence="1">
    <location>
        <begin position="101"/>
        <end position="123"/>
    </location>
</feature>
<feature type="transmembrane region" description="Helical" evidence="1">
    <location>
        <begin position="6"/>
        <end position="24"/>
    </location>
</feature>
<organism evidence="2 3">
    <name type="scientific">Amycolatopsis halotolerans</name>
    <dbReference type="NCBI Taxonomy" id="330083"/>
    <lineage>
        <taxon>Bacteria</taxon>
        <taxon>Bacillati</taxon>
        <taxon>Actinomycetota</taxon>
        <taxon>Actinomycetes</taxon>
        <taxon>Pseudonocardiales</taxon>
        <taxon>Pseudonocardiaceae</taxon>
        <taxon>Amycolatopsis</taxon>
    </lineage>
</organism>
<feature type="transmembrane region" description="Helical" evidence="1">
    <location>
        <begin position="36"/>
        <end position="52"/>
    </location>
</feature>
<feature type="transmembrane region" description="Helical" evidence="1">
    <location>
        <begin position="64"/>
        <end position="80"/>
    </location>
</feature>
<proteinExistence type="predicted"/>
<dbReference type="RefSeq" id="WP_377867959.1">
    <property type="nucleotide sequence ID" value="NZ_JBHMAY010000003.1"/>
</dbReference>
<feature type="transmembrane region" description="Helical" evidence="1">
    <location>
        <begin position="129"/>
        <end position="148"/>
    </location>
</feature>
<evidence type="ECO:0008006" key="4">
    <source>
        <dbReference type="Google" id="ProtNLM"/>
    </source>
</evidence>
<keyword evidence="3" id="KW-1185">Reference proteome</keyword>
<comment type="caution">
    <text evidence="2">The sequence shown here is derived from an EMBL/GenBank/DDBJ whole genome shotgun (WGS) entry which is preliminary data.</text>
</comment>
<reference evidence="3" key="1">
    <citation type="journal article" date="2019" name="Int. J. Syst. Evol. Microbiol.">
        <title>The Global Catalogue of Microorganisms (GCM) 10K type strain sequencing project: providing services to taxonomists for standard genome sequencing and annotation.</title>
        <authorList>
            <consortium name="The Broad Institute Genomics Platform"/>
            <consortium name="The Broad Institute Genome Sequencing Center for Infectious Disease"/>
            <person name="Wu L."/>
            <person name="Ma J."/>
        </authorList>
    </citation>
    <scope>NUCLEOTIDE SEQUENCE [LARGE SCALE GENOMIC DNA]</scope>
    <source>
        <strain evidence="3">CGMCC 4.7682</strain>
    </source>
</reference>
<evidence type="ECO:0000313" key="3">
    <source>
        <dbReference type="Proteomes" id="UP001595764"/>
    </source>
</evidence>
<accession>A0ABV7QEB4</accession>